<proteinExistence type="predicted"/>
<protein>
    <submittedName>
        <fullName evidence="2">VOC family protein</fullName>
    </submittedName>
</protein>
<dbReference type="EMBL" id="JAVAMQ010000001">
    <property type="protein sequence ID" value="MDP5305778.1"/>
    <property type="molecule type" value="Genomic_DNA"/>
</dbReference>
<evidence type="ECO:0000313" key="3">
    <source>
        <dbReference type="Proteomes" id="UP001224997"/>
    </source>
</evidence>
<organism evidence="2 3">
    <name type="scientific">Paracoccus spongiarum</name>
    <dbReference type="NCBI Taxonomy" id="3064387"/>
    <lineage>
        <taxon>Bacteria</taxon>
        <taxon>Pseudomonadati</taxon>
        <taxon>Pseudomonadota</taxon>
        <taxon>Alphaproteobacteria</taxon>
        <taxon>Rhodobacterales</taxon>
        <taxon>Paracoccaceae</taxon>
        <taxon>Paracoccus</taxon>
    </lineage>
</organism>
<dbReference type="Proteomes" id="UP001224997">
    <property type="component" value="Unassembled WGS sequence"/>
</dbReference>
<dbReference type="SUPFAM" id="SSF54593">
    <property type="entry name" value="Glyoxalase/Bleomycin resistance protein/Dihydroxybiphenyl dioxygenase"/>
    <property type="match status" value="1"/>
</dbReference>
<keyword evidence="3" id="KW-1185">Reference proteome</keyword>
<evidence type="ECO:0000313" key="2">
    <source>
        <dbReference type="EMBL" id="MDP5305778.1"/>
    </source>
</evidence>
<accession>A0ABT9J7J3</accession>
<reference evidence="2 3" key="1">
    <citation type="submission" date="2023-08" db="EMBL/GenBank/DDBJ databases">
        <authorList>
            <person name="Park J.-S."/>
        </authorList>
    </citation>
    <scope>NUCLEOTIDE SEQUENCE [LARGE SCALE GENOMIC DNA]</scope>
    <source>
        <strain evidence="2 3">2205BS29-5</strain>
    </source>
</reference>
<sequence>MGAAAAGHELDHIAIAARDLDEGARWLRDLLGVEAEAGGRHPLMGTHNLLLSLGPREYLEIIAIDPDAPPPARRRWFGLDGFDGPPRLAGWVVRARPLTAPAGTTIAEASRGDLRWRITLPEAGQMPDEGAQPILIDWHGGAHPCDRLADRGLRLAGLCLPLDRMPLADPRLSRDPRFGAIIATPGGPVRL</sequence>
<dbReference type="Gene3D" id="3.10.180.10">
    <property type="entry name" value="2,3-Dihydroxybiphenyl 1,2-Dioxygenase, domain 1"/>
    <property type="match status" value="1"/>
</dbReference>
<feature type="domain" description="Glyoxalase-like" evidence="1">
    <location>
        <begin position="10"/>
        <end position="159"/>
    </location>
</feature>
<dbReference type="InterPro" id="IPR025870">
    <property type="entry name" value="Glyoxalase-like_dom"/>
</dbReference>
<gene>
    <name evidence="2" type="ORF">Q5Y72_01545</name>
</gene>
<dbReference type="Pfam" id="PF13468">
    <property type="entry name" value="Glyoxalase_3"/>
    <property type="match status" value="1"/>
</dbReference>
<name>A0ABT9J7J3_9RHOB</name>
<dbReference type="RefSeq" id="WP_305961651.1">
    <property type="nucleotide sequence ID" value="NZ_JAVAMQ010000001.1"/>
</dbReference>
<dbReference type="InterPro" id="IPR029068">
    <property type="entry name" value="Glyas_Bleomycin-R_OHBP_Dase"/>
</dbReference>
<evidence type="ECO:0000259" key="1">
    <source>
        <dbReference type="Pfam" id="PF13468"/>
    </source>
</evidence>
<comment type="caution">
    <text evidence="2">The sequence shown here is derived from an EMBL/GenBank/DDBJ whole genome shotgun (WGS) entry which is preliminary data.</text>
</comment>